<dbReference type="Pfam" id="PF22769">
    <property type="entry name" value="DCD"/>
    <property type="match status" value="1"/>
</dbReference>
<feature type="binding site" evidence="3">
    <location>
        <position position="156"/>
    </location>
    <ligand>
        <name>dCTP</name>
        <dbReference type="ChEBI" id="CHEBI:61481"/>
    </ligand>
</feature>
<dbReference type="PANTHER" id="PTHR42680:SF3">
    <property type="entry name" value="DCTP DEAMINASE"/>
    <property type="match status" value="1"/>
</dbReference>
<name>A0AAX3W6M8_MAMLE</name>
<feature type="binding site" evidence="3">
    <location>
        <position position="142"/>
    </location>
    <ligand>
        <name>dCTP</name>
        <dbReference type="ChEBI" id="CHEBI:61481"/>
    </ligand>
</feature>
<feature type="active site" description="Proton donor/acceptor" evidence="3">
    <location>
        <position position="123"/>
    </location>
</feature>
<dbReference type="SUPFAM" id="SSF51283">
    <property type="entry name" value="dUTPase-like"/>
    <property type="match status" value="1"/>
</dbReference>
<reference evidence="6" key="2">
    <citation type="journal article" date="2023" name="Antibiotics">
        <title>Prevalence and Molecular Characterization of Methicillin-Resistant Staphylococci (MRS) and Mammaliicocci (MRM) in Dromedary Camels from Algeria: First Detection of SCCmec-mecC Hybrid in Methicillin-Resistant Mammaliicoccus lentus.</title>
        <authorList>
            <person name="Belhout C."/>
            <person name="Boyen F."/>
            <person name="Vereecke N."/>
            <person name="Theuns S."/>
            <person name="Taibi N."/>
            <person name="Stegger M."/>
            <person name="de la Fe-Rodriguez P.Y."/>
            <person name="Bouayad L."/>
            <person name="Elgroud R."/>
            <person name="Butaye P."/>
        </authorList>
    </citation>
    <scope>NUCLEOTIDE SEQUENCE</scope>
    <source>
        <strain evidence="6">7048</strain>
    </source>
</reference>
<dbReference type="InterPro" id="IPR033704">
    <property type="entry name" value="dUTPase_trimeric"/>
</dbReference>
<dbReference type="EC" id="3.5.4.30" evidence="3"/>
<comment type="catalytic activity">
    <reaction evidence="3">
        <text>dCTP + 2 H2O = dUMP + NH4(+) + diphosphate</text>
        <dbReference type="Rhea" id="RHEA:19205"/>
        <dbReference type="ChEBI" id="CHEBI:15377"/>
        <dbReference type="ChEBI" id="CHEBI:28938"/>
        <dbReference type="ChEBI" id="CHEBI:33019"/>
        <dbReference type="ChEBI" id="CHEBI:61481"/>
        <dbReference type="ChEBI" id="CHEBI:246422"/>
        <dbReference type="EC" id="3.5.4.30"/>
    </reaction>
</comment>
<comment type="pathway">
    <text evidence="3">Pyrimidine metabolism; dUMP biosynthesis; dUMP from dCTP: step 1/1.</text>
</comment>
<evidence type="ECO:0000313" key="8">
    <source>
        <dbReference type="Proteomes" id="UP001223261"/>
    </source>
</evidence>
<dbReference type="GO" id="GO:0006229">
    <property type="term" value="P:dUTP biosynthetic process"/>
    <property type="evidence" value="ECO:0007669"/>
    <property type="project" value="InterPro"/>
</dbReference>
<accession>A0AAX3W6M8</accession>
<reference evidence="5 7" key="1">
    <citation type="submission" date="2021-06" db="EMBL/GenBank/DDBJ databases">
        <title>Staphylococcus lentus K169 genome sequencing.</title>
        <authorList>
            <person name="Sundareshan S."/>
            <person name="Akhila D.S."/>
            <person name="Prachi D."/>
            <person name="Sivakumar R."/>
            <person name="Rajendhran J."/>
            <person name="Isloor S."/>
            <person name="Hegde N.R."/>
        </authorList>
    </citation>
    <scope>NUCLEOTIDE SEQUENCE [LARGE SCALE GENOMIC DNA]</scope>
    <source>
        <strain evidence="5 7">K169</strain>
    </source>
</reference>
<keyword evidence="7" id="KW-1185">Reference proteome</keyword>
<feature type="site" description="Important for bifunctional activity" evidence="3">
    <location>
        <begin position="110"/>
        <end position="111"/>
    </location>
</feature>
<dbReference type="GO" id="GO:0033973">
    <property type="term" value="F:dCTP deaminase (dUMP-forming) activity"/>
    <property type="evidence" value="ECO:0007669"/>
    <property type="project" value="UniProtKB-UniRule"/>
</dbReference>
<organism evidence="6 8">
    <name type="scientific">Mammaliicoccus lentus</name>
    <name type="common">Staphylococcus lentus</name>
    <dbReference type="NCBI Taxonomy" id="42858"/>
    <lineage>
        <taxon>Bacteria</taxon>
        <taxon>Bacillati</taxon>
        <taxon>Bacillota</taxon>
        <taxon>Bacilli</taxon>
        <taxon>Bacillales</taxon>
        <taxon>Staphylococcaceae</taxon>
        <taxon>Mammaliicoccus</taxon>
    </lineage>
</organism>
<evidence type="ECO:0000256" key="1">
    <source>
        <dbReference type="ARBA" id="ARBA00022801"/>
    </source>
</evidence>
<feature type="binding site" evidence="3">
    <location>
        <position position="163"/>
    </location>
    <ligand>
        <name>dCTP</name>
        <dbReference type="ChEBI" id="CHEBI:61481"/>
    </ligand>
</feature>
<dbReference type="HAMAP" id="MF_00146">
    <property type="entry name" value="dCTP_deaminase"/>
    <property type="match status" value="1"/>
</dbReference>
<evidence type="ECO:0000313" key="7">
    <source>
        <dbReference type="Proteomes" id="UP000770161"/>
    </source>
</evidence>
<sequence length="178" mass="19801">MILSDQDIKQYINEEKLKITPFHEAFIEPASIDLTLGNHFLLPKTPKSGVQPLSTAIEYNEIHAEKFTIPAKSFVLATTVEYIELPNDITGFVEGRSSIGRAGLFIQNAGWVDPGFAGQITLELFNANDFALEINVNQRICQLVLAQTRSPANHAYNGKYQGQKNTTGSKVYMDKDPK</sequence>
<feature type="region of interest" description="Disordered" evidence="4">
    <location>
        <begin position="155"/>
        <end position="178"/>
    </location>
</feature>
<dbReference type="InterPro" id="IPR011962">
    <property type="entry name" value="dCTP_deaminase"/>
</dbReference>
<protein>
    <recommendedName>
        <fullName evidence="3">dCTP deaminase, dUMP-forming</fullName>
        <ecNumber evidence="3">3.5.4.30</ecNumber>
    </recommendedName>
    <alternativeName>
        <fullName evidence="3">Bifunctional dCTP deaminase:dUTPase</fullName>
    </alternativeName>
    <alternativeName>
        <fullName evidence="3">DCD-DUT</fullName>
    </alternativeName>
</protein>
<dbReference type="GO" id="GO:0008829">
    <property type="term" value="F:dCTP deaminase activity"/>
    <property type="evidence" value="ECO:0007669"/>
    <property type="project" value="InterPro"/>
</dbReference>
<evidence type="ECO:0000256" key="4">
    <source>
        <dbReference type="SAM" id="MobiDB-lite"/>
    </source>
</evidence>
<comment type="function">
    <text evidence="3">Bifunctional enzyme that catalyzes both the deamination of dCTP to dUTP and the hydrolysis of dUTP to dUMP without releasing the toxic dUTP intermediate.</text>
</comment>
<dbReference type="Gene3D" id="2.70.40.10">
    <property type="match status" value="1"/>
</dbReference>
<dbReference type="PANTHER" id="PTHR42680">
    <property type="entry name" value="DCTP DEAMINASE"/>
    <property type="match status" value="1"/>
</dbReference>
<dbReference type="Proteomes" id="UP001223261">
    <property type="component" value="Chromosome"/>
</dbReference>
<dbReference type="GO" id="GO:0000166">
    <property type="term" value="F:nucleotide binding"/>
    <property type="evidence" value="ECO:0007669"/>
    <property type="project" value="UniProtKB-KW"/>
</dbReference>
<feature type="binding site" evidence="3">
    <location>
        <begin position="121"/>
        <end position="123"/>
    </location>
    <ligand>
        <name>dCTP</name>
        <dbReference type="ChEBI" id="CHEBI:61481"/>
    </ligand>
</feature>
<evidence type="ECO:0000256" key="3">
    <source>
        <dbReference type="HAMAP-Rule" id="MF_00146"/>
    </source>
</evidence>
<evidence type="ECO:0000256" key="2">
    <source>
        <dbReference type="ARBA" id="ARBA00023080"/>
    </source>
</evidence>
<evidence type="ECO:0000313" key="5">
    <source>
        <dbReference type="EMBL" id="MBU6114856.1"/>
    </source>
</evidence>
<dbReference type="GeneID" id="99677373"/>
<dbReference type="InterPro" id="IPR036157">
    <property type="entry name" value="dUTPase-like_sf"/>
</dbReference>
<dbReference type="GO" id="GO:0006226">
    <property type="term" value="P:dUMP biosynthetic process"/>
    <property type="evidence" value="ECO:0007669"/>
    <property type="project" value="UniProtKB-UniRule"/>
</dbReference>
<dbReference type="NCBIfam" id="TIGR02274">
    <property type="entry name" value="dCTP_deam"/>
    <property type="match status" value="1"/>
</dbReference>
<comment type="subunit">
    <text evidence="3">Homotrimer.</text>
</comment>
<dbReference type="Proteomes" id="UP000770161">
    <property type="component" value="Unassembled WGS sequence"/>
</dbReference>
<feature type="compositionally biased region" description="Polar residues" evidence="4">
    <location>
        <begin position="160"/>
        <end position="169"/>
    </location>
</feature>
<feature type="binding site" evidence="3">
    <location>
        <position position="113"/>
    </location>
    <ligand>
        <name>dCTP</name>
        <dbReference type="ChEBI" id="CHEBI:61481"/>
    </ligand>
</feature>
<gene>
    <name evidence="3 6" type="primary">dcd</name>
    <name evidence="5" type="ORF">KQ656_12870</name>
    <name evidence="6" type="ORF">PYH69_04045</name>
</gene>
<keyword evidence="2 3" id="KW-0546">Nucleotide metabolism</keyword>
<feature type="binding site" evidence="3">
    <location>
        <position position="159"/>
    </location>
    <ligand>
        <name>dCTP</name>
        <dbReference type="ChEBI" id="CHEBI:61481"/>
    </ligand>
</feature>
<dbReference type="AlphaFoldDB" id="A0AAX3W6M8"/>
<comment type="similarity">
    <text evidence="3">Belongs to the dCTP deaminase family.</text>
</comment>
<keyword evidence="3" id="KW-0547">Nucleotide-binding</keyword>
<evidence type="ECO:0000313" key="6">
    <source>
        <dbReference type="EMBL" id="WHI60812.1"/>
    </source>
</evidence>
<dbReference type="EMBL" id="JAHLZN010000038">
    <property type="protein sequence ID" value="MBU6114856.1"/>
    <property type="molecule type" value="Genomic_DNA"/>
</dbReference>
<dbReference type="RefSeq" id="WP_017000739.1">
    <property type="nucleotide sequence ID" value="NZ_CP059679.1"/>
</dbReference>
<dbReference type="CDD" id="cd07557">
    <property type="entry name" value="trimeric_dUTPase"/>
    <property type="match status" value="1"/>
</dbReference>
<dbReference type="EMBL" id="CP118848">
    <property type="protein sequence ID" value="WHI60812.1"/>
    <property type="molecule type" value="Genomic_DNA"/>
</dbReference>
<keyword evidence="1 3" id="KW-0378">Hydrolase</keyword>
<proteinExistence type="inferred from homology"/>
<feature type="binding site" evidence="3">
    <location>
        <begin position="96"/>
        <end position="101"/>
    </location>
    <ligand>
        <name>dCTP</name>
        <dbReference type="ChEBI" id="CHEBI:61481"/>
    </ligand>
</feature>